<feature type="chain" id="PRO_5045722786" evidence="1">
    <location>
        <begin position="30"/>
        <end position="88"/>
    </location>
</feature>
<proteinExistence type="predicted"/>
<protein>
    <submittedName>
        <fullName evidence="2">Uncharacterized protein</fullName>
    </submittedName>
</protein>
<dbReference type="Proteomes" id="UP001235849">
    <property type="component" value="Unassembled WGS sequence"/>
</dbReference>
<feature type="signal peptide" evidence="1">
    <location>
        <begin position="1"/>
        <end position="29"/>
    </location>
</feature>
<keyword evidence="3" id="KW-1185">Reference proteome</keyword>
<evidence type="ECO:0000313" key="3">
    <source>
        <dbReference type="Proteomes" id="UP001235849"/>
    </source>
</evidence>
<accession>A0ABT7B0K6</accession>
<name>A0ABT7B0K6_9CYAN</name>
<comment type="caution">
    <text evidence="2">The sequence shown here is derived from an EMBL/GenBank/DDBJ whole genome shotgun (WGS) entry which is preliminary data.</text>
</comment>
<organism evidence="2 3">
    <name type="scientific">Roseofilum capinflatum BLCC-M114</name>
    <dbReference type="NCBI Taxonomy" id="3022440"/>
    <lineage>
        <taxon>Bacteria</taxon>
        <taxon>Bacillati</taxon>
        <taxon>Cyanobacteriota</taxon>
        <taxon>Cyanophyceae</taxon>
        <taxon>Desertifilales</taxon>
        <taxon>Desertifilaceae</taxon>
        <taxon>Roseofilum</taxon>
        <taxon>Roseofilum capinflatum</taxon>
    </lineage>
</organism>
<keyword evidence="1" id="KW-0732">Signal</keyword>
<gene>
    <name evidence="2" type="ORF">PMG25_00940</name>
</gene>
<evidence type="ECO:0000313" key="2">
    <source>
        <dbReference type="EMBL" id="MDJ1172655.1"/>
    </source>
</evidence>
<dbReference type="RefSeq" id="WP_283765037.1">
    <property type="nucleotide sequence ID" value="NZ_JAQOSO010000003.1"/>
</dbReference>
<evidence type="ECO:0000256" key="1">
    <source>
        <dbReference type="SAM" id="SignalP"/>
    </source>
</evidence>
<dbReference type="EMBL" id="JAQOSO010000003">
    <property type="protein sequence ID" value="MDJ1172655.1"/>
    <property type="molecule type" value="Genomic_DNA"/>
</dbReference>
<sequence>MSNLKSSNFLLACLLSGKASLLLMAPVQAASTVSSPETALNTPVAVEVVNLKVNSTEKTGEVILIADADYDQNVDQNQDVDNNRNWRA</sequence>
<reference evidence="2 3" key="1">
    <citation type="submission" date="2023-01" db="EMBL/GenBank/DDBJ databases">
        <title>Novel diversity within Roseofilum (Cyanobacteria; Desertifilaceae) from marine benthic mats with descriptions of four novel species.</title>
        <authorList>
            <person name="Wang Y."/>
            <person name="Berthold D.E."/>
            <person name="Hu J."/>
            <person name="Lefler F.W."/>
            <person name="Laughinghouse H.D. IV."/>
        </authorList>
    </citation>
    <scope>NUCLEOTIDE SEQUENCE [LARGE SCALE GENOMIC DNA]</scope>
    <source>
        <strain evidence="2 3">BLCC-M114</strain>
    </source>
</reference>